<keyword evidence="4" id="KW-1185">Reference proteome</keyword>
<dbReference type="PANTHER" id="PTHR35004:SF7">
    <property type="entry name" value="INTEGRASE PROTEIN"/>
    <property type="match status" value="1"/>
</dbReference>
<dbReference type="InterPro" id="IPR024967">
    <property type="entry name" value="DNA-bd_IS481-type"/>
</dbReference>
<evidence type="ECO:0000313" key="4">
    <source>
        <dbReference type="Proteomes" id="UP000292958"/>
    </source>
</evidence>
<protein>
    <submittedName>
        <fullName evidence="3">Transposase</fullName>
    </submittedName>
</protein>
<dbReference type="OrthoDB" id="113435at2"/>
<dbReference type="EMBL" id="SHKW01000001">
    <property type="protein sequence ID" value="RZU40807.1"/>
    <property type="molecule type" value="Genomic_DNA"/>
</dbReference>
<proteinExistence type="predicted"/>
<evidence type="ECO:0000313" key="3">
    <source>
        <dbReference type="EMBL" id="RZU40807.1"/>
    </source>
</evidence>
<dbReference type="NCBIfam" id="NF033577">
    <property type="entry name" value="transpos_IS481"/>
    <property type="match status" value="1"/>
</dbReference>
<gene>
    <name evidence="2" type="ORF">BDD14_2280</name>
    <name evidence="3" type="ORF">BDD14_2291</name>
</gene>
<dbReference type="SUPFAM" id="SSF53098">
    <property type="entry name" value="Ribonuclease H-like"/>
    <property type="match status" value="1"/>
</dbReference>
<dbReference type="InterPro" id="IPR047656">
    <property type="entry name" value="IS481-like_transpos"/>
</dbReference>
<dbReference type="Pfam" id="PF13683">
    <property type="entry name" value="rve_3"/>
    <property type="match status" value="1"/>
</dbReference>
<dbReference type="AlphaFoldDB" id="A0A4Q7YST2"/>
<dbReference type="InterPro" id="IPR036388">
    <property type="entry name" value="WH-like_DNA-bd_sf"/>
</dbReference>
<dbReference type="InterPro" id="IPR036397">
    <property type="entry name" value="RNaseH_sf"/>
</dbReference>
<dbReference type="Gene3D" id="3.30.420.10">
    <property type="entry name" value="Ribonuclease H-like superfamily/Ribonuclease H"/>
    <property type="match status" value="1"/>
</dbReference>
<dbReference type="InterPro" id="IPR010921">
    <property type="entry name" value="Trp_repressor/repl_initiator"/>
</dbReference>
<dbReference type="InterPro" id="IPR012337">
    <property type="entry name" value="RNaseH-like_sf"/>
</dbReference>
<dbReference type="SUPFAM" id="SSF48295">
    <property type="entry name" value="TrpR-like"/>
    <property type="match status" value="1"/>
</dbReference>
<comment type="caution">
    <text evidence="3">The sequence shown here is derived from an EMBL/GenBank/DDBJ whole genome shotgun (WGS) entry which is preliminary data.</text>
</comment>
<feature type="domain" description="Integrase catalytic" evidence="1">
    <location>
        <begin position="118"/>
        <end position="307"/>
    </location>
</feature>
<accession>A0A4Q7YST2</accession>
<reference evidence="3 4" key="1">
    <citation type="submission" date="2019-02" db="EMBL/GenBank/DDBJ databases">
        <title>Genomic Encyclopedia of Archaeal and Bacterial Type Strains, Phase II (KMG-II): from individual species to whole genera.</title>
        <authorList>
            <person name="Goeker M."/>
        </authorList>
    </citation>
    <scope>NUCLEOTIDE SEQUENCE [LARGE SCALE GENOMIC DNA]</scope>
    <source>
        <strain evidence="3 4">DSM 18101</strain>
    </source>
</reference>
<sequence>MDYHQNARLTVHSREQLAKRVVEQRCTWKQAAACFHVSAKTAAKWVRRYREFGLEGLRDRSSRPRRLRQPTSIELVGRVEVLRRQRWTGLRTAQQTGLSRATVSRILRRLKLNQMRDLEPRPAVVRYEHACAGDMLHLDIKKLGRIVRPSHRVTGDRRDSVGGAGWEYVHVAIDDHSRIAFSAIYPDEKQASVLHFLEAALAYYARFGIRFRAVLTDNGPAYRSRQFAHACRALGLKHHFTRPYTPRTNGKAERFIQTALREWAYARTYRNSDERSQELRPWLHQYNWHRPHASRGLSPPVSRSALDRNNLLRLHT</sequence>
<dbReference type="RefSeq" id="WP_130418820.1">
    <property type="nucleotide sequence ID" value="NZ_SHKW01000001.1"/>
</dbReference>
<dbReference type="Gene3D" id="1.10.10.10">
    <property type="entry name" value="Winged helix-like DNA-binding domain superfamily/Winged helix DNA-binding domain"/>
    <property type="match status" value="1"/>
</dbReference>
<dbReference type="GO" id="GO:0043565">
    <property type="term" value="F:sequence-specific DNA binding"/>
    <property type="evidence" value="ECO:0007669"/>
    <property type="project" value="InterPro"/>
</dbReference>
<dbReference type="Proteomes" id="UP000292958">
    <property type="component" value="Unassembled WGS sequence"/>
</dbReference>
<name>A0A4Q7YST2_9BACT</name>
<evidence type="ECO:0000259" key="1">
    <source>
        <dbReference type="PROSITE" id="PS50994"/>
    </source>
</evidence>
<dbReference type="PANTHER" id="PTHR35004">
    <property type="entry name" value="TRANSPOSASE RV3428C-RELATED"/>
    <property type="match status" value="1"/>
</dbReference>
<dbReference type="GO" id="GO:0015074">
    <property type="term" value="P:DNA integration"/>
    <property type="evidence" value="ECO:0007669"/>
    <property type="project" value="InterPro"/>
</dbReference>
<dbReference type="InterPro" id="IPR001584">
    <property type="entry name" value="Integrase_cat-core"/>
</dbReference>
<dbReference type="Pfam" id="PF13011">
    <property type="entry name" value="LZ_Tnp_IS481"/>
    <property type="match status" value="1"/>
</dbReference>
<evidence type="ECO:0000313" key="2">
    <source>
        <dbReference type="EMBL" id="RZU40797.1"/>
    </source>
</evidence>
<dbReference type="PROSITE" id="PS50994">
    <property type="entry name" value="INTEGRASE"/>
    <property type="match status" value="1"/>
</dbReference>
<dbReference type="EMBL" id="SHKW01000001">
    <property type="protein sequence ID" value="RZU40797.1"/>
    <property type="molecule type" value="Genomic_DNA"/>
</dbReference>
<organism evidence="3 4">
    <name type="scientific">Edaphobacter modestus</name>
    <dbReference type="NCBI Taxonomy" id="388466"/>
    <lineage>
        <taxon>Bacteria</taxon>
        <taxon>Pseudomonadati</taxon>
        <taxon>Acidobacteriota</taxon>
        <taxon>Terriglobia</taxon>
        <taxon>Terriglobales</taxon>
        <taxon>Acidobacteriaceae</taxon>
        <taxon>Edaphobacter</taxon>
    </lineage>
</organism>